<dbReference type="EMBL" id="JBGMDY010000004">
    <property type="protein sequence ID" value="KAL2337777.1"/>
    <property type="molecule type" value="Genomic_DNA"/>
</dbReference>
<dbReference type="AlphaFoldDB" id="A0ABD1MPN1"/>
<protein>
    <submittedName>
        <fullName evidence="2">Uncharacterized protein</fullName>
    </submittedName>
</protein>
<keyword evidence="3" id="KW-1185">Reference proteome</keyword>
<comment type="caution">
    <text evidence="2">The sequence shown here is derived from an EMBL/GenBank/DDBJ whole genome shotgun (WGS) entry which is preliminary data.</text>
</comment>
<accession>A0ABD1MPN1</accession>
<keyword evidence="1" id="KW-0472">Membrane</keyword>
<feature type="transmembrane region" description="Helical" evidence="1">
    <location>
        <begin position="167"/>
        <end position="187"/>
    </location>
</feature>
<name>A0ABD1MPN1_9FABA</name>
<reference evidence="2 3" key="1">
    <citation type="submission" date="2024-08" db="EMBL/GenBank/DDBJ databases">
        <title>Insights into the chromosomal genome structure of Flemingia macrophylla.</title>
        <authorList>
            <person name="Ding Y."/>
            <person name="Zhao Y."/>
            <person name="Bi W."/>
            <person name="Wu M."/>
            <person name="Zhao G."/>
            <person name="Gong Y."/>
            <person name="Li W."/>
            <person name="Zhang P."/>
        </authorList>
    </citation>
    <scope>NUCLEOTIDE SEQUENCE [LARGE SCALE GENOMIC DNA]</scope>
    <source>
        <strain evidence="2">DYQJB</strain>
        <tissue evidence="2">Leaf</tissue>
    </source>
</reference>
<dbReference type="Proteomes" id="UP001603857">
    <property type="component" value="Unassembled WGS sequence"/>
</dbReference>
<proteinExistence type="predicted"/>
<organism evidence="2 3">
    <name type="scientific">Flemingia macrophylla</name>
    <dbReference type="NCBI Taxonomy" id="520843"/>
    <lineage>
        <taxon>Eukaryota</taxon>
        <taxon>Viridiplantae</taxon>
        <taxon>Streptophyta</taxon>
        <taxon>Embryophyta</taxon>
        <taxon>Tracheophyta</taxon>
        <taxon>Spermatophyta</taxon>
        <taxon>Magnoliopsida</taxon>
        <taxon>eudicotyledons</taxon>
        <taxon>Gunneridae</taxon>
        <taxon>Pentapetalae</taxon>
        <taxon>rosids</taxon>
        <taxon>fabids</taxon>
        <taxon>Fabales</taxon>
        <taxon>Fabaceae</taxon>
        <taxon>Papilionoideae</taxon>
        <taxon>50 kb inversion clade</taxon>
        <taxon>NPAAA clade</taxon>
        <taxon>indigoferoid/millettioid clade</taxon>
        <taxon>Phaseoleae</taxon>
        <taxon>Flemingia</taxon>
    </lineage>
</organism>
<dbReference type="InterPro" id="IPR004252">
    <property type="entry name" value="Probable_transposase_24"/>
</dbReference>
<gene>
    <name evidence="2" type="ORF">Fmac_012223</name>
</gene>
<evidence type="ECO:0000256" key="1">
    <source>
        <dbReference type="SAM" id="Phobius"/>
    </source>
</evidence>
<keyword evidence="1" id="KW-1133">Transmembrane helix</keyword>
<evidence type="ECO:0000313" key="2">
    <source>
        <dbReference type="EMBL" id="KAL2337777.1"/>
    </source>
</evidence>
<keyword evidence="1" id="KW-0812">Transmembrane</keyword>
<dbReference type="Pfam" id="PF03004">
    <property type="entry name" value="Transposase_24"/>
    <property type="match status" value="1"/>
</dbReference>
<sequence length="295" mass="33299">MSLARKKQKMELEYGRKVSRGEIWITTHKHANGEFVNEEAKQIREKIEAYELSGNVSKDISSQDSLAQTLGSQEHCRRVRGLGLGPCPSHLFGHTIRSSRGISSSSPSYRELQNEVSKVLASLDSQKYNIEWKPLNSRSRPLVIIRWCSIPIAPSLLLLHYCSSSIVVPVVILLWRFFSCGFPFVFLQSYSASRVRCLSWYLFSLTNHFSHAHLVYDGSSLLGLREGVVDEEEVEPEGGGGSEGDWYKAIVLEDIVEVAVLNLGMRPTVLRIRLRLVFEGYSATIFLLSNRSNIH</sequence>
<evidence type="ECO:0000313" key="3">
    <source>
        <dbReference type="Proteomes" id="UP001603857"/>
    </source>
</evidence>